<dbReference type="PATRIC" id="fig|1618994.3.peg.7"/>
<dbReference type="EMBL" id="LCMS01000001">
    <property type="protein sequence ID" value="KKU41783.1"/>
    <property type="molecule type" value="Genomic_DNA"/>
</dbReference>
<name>A0A0G1SI71_9BACT</name>
<evidence type="ECO:0000313" key="3">
    <source>
        <dbReference type="Proteomes" id="UP000034795"/>
    </source>
</evidence>
<keyword evidence="1" id="KW-1133">Transmembrane helix</keyword>
<proteinExistence type="predicted"/>
<dbReference type="STRING" id="1618994.UX57_C0001G0007"/>
<gene>
    <name evidence="2" type="ORF">UX57_C0001G0007</name>
</gene>
<protein>
    <submittedName>
        <fullName evidence="2">Uncharacterized protein</fullName>
    </submittedName>
</protein>
<comment type="caution">
    <text evidence="2">The sequence shown here is derived from an EMBL/GenBank/DDBJ whole genome shotgun (WGS) entry which is preliminary data.</text>
</comment>
<accession>A0A0G1SI71</accession>
<dbReference type="AlphaFoldDB" id="A0A0G1SI71"/>
<keyword evidence="1" id="KW-0472">Membrane</keyword>
<keyword evidence="1" id="KW-0812">Transmembrane</keyword>
<dbReference type="Proteomes" id="UP000034795">
    <property type="component" value="Unassembled WGS sequence"/>
</dbReference>
<sequence>MHKLSALEIFASISVGIAITIVVFLGGFALGMKLLPVENTNNDAIVNDQPVDDTSEPTDENTLAIDWIPVTEQMEVESRTTLSQVMYEDNYGDEWENLDFPNEPHTLLLGTVREGTHAGYKLVIMMVDFPGMGIDTAHMYLLVPSTSGDPILLDQYSSFIGSAFSSPNTYRPFLEDFPSLKTLVQTNLSLKIPELEEPASSLVDTNDNTYTFMGTWYRADYVNFSPTIIPHQVTLTTGKTLSEYVFVEGETGSIFFASGSHGFYTTREDGRLIWYDMNVPFWTDPYVVIESGSTPPPIVWNDGTTNDKLYIKGGMGGCGMDTYANVREASEIGTLVEAGTYDVDGASGTVYEVASYDTEYYQIAFGSWQMSDETKTWEQFISGHPYFYWQDPLGRWIEFTNTDVLPAAECGKPVIYLYPEEPTDVTVEIDANLSVSEPVYEGGWHVTAYPDGTLVNADGTTYPYLFWEGVGKLYVPPQHYWVVAKSDVKTFLTSTLSNLGLNEKETADFMEFWYPRMQGASYYKIGFHGTRAMNQIAPLTFSIHPDMMLRILMDYEPLDEAAPSNPPKLPPVPARHGFSVIEWGGVLR</sequence>
<evidence type="ECO:0000313" key="2">
    <source>
        <dbReference type="EMBL" id="KKU41783.1"/>
    </source>
</evidence>
<organism evidence="2 3">
    <name type="scientific">Candidatus Uhrbacteria bacterium GW2011_GWE2_46_68</name>
    <dbReference type="NCBI Taxonomy" id="1618994"/>
    <lineage>
        <taxon>Bacteria</taxon>
        <taxon>Candidatus Uhriibacteriota</taxon>
    </lineage>
</organism>
<evidence type="ECO:0000256" key="1">
    <source>
        <dbReference type="SAM" id="Phobius"/>
    </source>
</evidence>
<reference evidence="2 3" key="1">
    <citation type="journal article" date="2015" name="Nature">
        <title>rRNA introns, odd ribosomes, and small enigmatic genomes across a large radiation of phyla.</title>
        <authorList>
            <person name="Brown C.T."/>
            <person name="Hug L.A."/>
            <person name="Thomas B.C."/>
            <person name="Sharon I."/>
            <person name="Castelle C.J."/>
            <person name="Singh A."/>
            <person name="Wilkins M.J."/>
            <person name="Williams K.H."/>
            <person name="Banfield J.F."/>
        </authorList>
    </citation>
    <scope>NUCLEOTIDE SEQUENCE [LARGE SCALE GENOMIC DNA]</scope>
</reference>
<feature type="transmembrane region" description="Helical" evidence="1">
    <location>
        <begin position="7"/>
        <end position="32"/>
    </location>
</feature>